<dbReference type="InterPro" id="IPR050236">
    <property type="entry name" value="Ser_Thr_kinase_AGC"/>
</dbReference>
<dbReference type="STRING" id="670386.D3BUW6"/>
<evidence type="ECO:0000256" key="6">
    <source>
        <dbReference type="ARBA" id="ARBA00022777"/>
    </source>
</evidence>
<evidence type="ECO:0000313" key="12">
    <source>
        <dbReference type="EMBL" id="EFA74904.1"/>
    </source>
</evidence>
<reference evidence="12 13" key="1">
    <citation type="journal article" date="2011" name="Genome Res.">
        <title>Phylogeny-wide analysis of social amoeba genomes highlights ancient origins for complex intercellular communication.</title>
        <authorList>
            <person name="Heidel A.J."/>
            <person name="Lawal H.M."/>
            <person name="Felder M."/>
            <person name="Schilde C."/>
            <person name="Helps N.R."/>
            <person name="Tunggal B."/>
            <person name="Rivero F."/>
            <person name="John U."/>
            <person name="Schleicher M."/>
            <person name="Eichinger L."/>
            <person name="Platzer M."/>
            <person name="Noegel A.A."/>
            <person name="Schaap P."/>
            <person name="Gloeckner G."/>
        </authorList>
    </citation>
    <scope>NUCLEOTIDE SEQUENCE [LARGE SCALE GENOMIC DNA]</scope>
    <source>
        <strain evidence="13">ATCC 26659 / Pp 5 / PN500</strain>
    </source>
</reference>
<sequence>MSDFRKSCMDGTFSFRSTLTHANGTNGVVAYRRPTAHSAVGSPEYMAPEIVADEGYNHTCDYWSLGCVFMEMLCGFNPFCADTPNDVFINIIQWREVLDWPLFTQEISPEASDILKRMLCEPSNRIKSLEEFKSHPFFNRNGMTWESILEQKPPFIPKVESDIDTSYFEDAVNNDPSSWDVSAPEPDNERRDPFSNLNIPFFTYRKSSALNIIENSLNY</sequence>
<feature type="domain" description="AGC-kinase C-terminal" evidence="11">
    <location>
        <begin position="141"/>
        <end position="214"/>
    </location>
</feature>
<dbReference type="PROSITE" id="PS51285">
    <property type="entry name" value="AGC_KINASE_CTER"/>
    <property type="match status" value="1"/>
</dbReference>
<dbReference type="PROSITE" id="PS50011">
    <property type="entry name" value="PROTEIN_KINASE_DOM"/>
    <property type="match status" value="1"/>
</dbReference>
<dbReference type="GO" id="GO:0005524">
    <property type="term" value="F:ATP binding"/>
    <property type="evidence" value="ECO:0007669"/>
    <property type="project" value="UniProtKB-KW"/>
</dbReference>
<dbReference type="OMA" id="NGMTWES"/>
<evidence type="ECO:0000256" key="1">
    <source>
        <dbReference type="ARBA" id="ARBA00012513"/>
    </source>
</evidence>
<dbReference type="Pfam" id="PF00069">
    <property type="entry name" value="Pkinase"/>
    <property type="match status" value="1"/>
</dbReference>
<dbReference type="GO" id="GO:0005815">
    <property type="term" value="C:microtubule organizing center"/>
    <property type="evidence" value="ECO:0007669"/>
    <property type="project" value="UniProtKB-ARBA"/>
</dbReference>
<dbReference type="RefSeq" id="XP_020427038.1">
    <property type="nucleotide sequence ID" value="XM_020582684.1"/>
</dbReference>
<keyword evidence="4" id="KW-0808">Transferase</keyword>
<evidence type="ECO:0000256" key="4">
    <source>
        <dbReference type="ARBA" id="ARBA00022679"/>
    </source>
</evidence>
<keyword evidence="7" id="KW-0067">ATP-binding</keyword>
<dbReference type="EMBL" id="ADBJ01000060">
    <property type="protein sequence ID" value="EFA74904.1"/>
    <property type="molecule type" value="Genomic_DNA"/>
</dbReference>
<evidence type="ECO:0000313" key="13">
    <source>
        <dbReference type="Proteomes" id="UP000001396"/>
    </source>
</evidence>
<keyword evidence="6 12" id="KW-0418">Kinase</keyword>
<gene>
    <name evidence="12" type="ORF">PPL_11938</name>
</gene>
<dbReference type="Proteomes" id="UP000001396">
    <property type="component" value="Unassembled WGS sequence"/>
</dbReference>
<dbReference type="Gene3D" id="3.30.200.20">
    <property type="entry name" value="Phosphorylase Kinase, domain 1"/>
    <property type="match status" value="1"/>
</dbReference>
<evidence type="ECO:0000256" key="3">
    <source>
        <dbReference type="ARBA" id="ARBA00022553"/>
    </source>
</evidence>
<dbReference type="InterPro" id="IPR000719">
    <property type="entry name" value="Prot_kinase_dom"/>
</dbReference>
<dbReference type="Gene3D" id="1.10.510.10">
    <property type="entry name" value="Transferase(Phosphotransferase) domain 1"/>
    <property type="match status" value="1"/>
</dbReference>
<comment type="catalytic activity">
    <reaction evidence="9">
        <text>L-seryl-[protein] + ATP = O-phospho-L-seryl-[protein] + ADP + H(+)</text>
        <dbReference type="Rhea" id="RHEA:17989"/>
        <dbReference type="Rhea" id="RHEA-COMP:9863"/>
        <dbReference type="Rhea" id="RHEA-COMP:11604"/>
        <dbReference type="ChEBI" id="CHEBI:15378"/>
        <dbReference type="ChEBI" id="CHEBI:29999"/>
        <dbReference type="ChEBI" id="CHEBI:30616"/>
        <dbReference type="ChEBI" id="CHEBI:83421"/>
        <dbReference type="ChEBI" id="CHEBI:456216"/>
        <dbReference type="EC" id="2.7.11.1"/>
    </reaction>
</comment>
<dbReference type="SMART" id="SM00220">
    <property type="entry name" value="S_TKc"/>
    <property type="match status" value="1"/>
</dbReference>
<evidence type="ECO:0000259" key="10">
    <source>
        <dbReference type="PROSITE" id="PS50011"/>
    </source>
</evidence>
<dbReference type="InterPro" id="IPR011009">
    <property type="entry name" value="Kinase-like_dom_sf"/>
</dbReference>
<keyword evidence="3" id="KW-0597">Phosphoprotein</keyword>
<dbReference type="EC" id="2.7.11.1" evidence="1"/>
<dbReference type="GO" id="GO:0035556">
    <property type="term" value="P:intracellular signal transduction"/>
    <property type="evidence" value="ECO:0007669"/>
    <property type="project" value="TreeGrafter"/>
</dbReference>
<dbReference type="SUPFAM" id="SSF56112">
    <property type="entry name" value="Protein kinase-like (PK-like)"/>
    <property type="match status" value="1"/>
</dbReference>
<dbReference type="InParanoid" id="D3BUW6"/>
<keyword evidence="5" id="KW-0547">Nucleotide-binding</keyword>
<dbReference type="GeneID" id="31367406"/>
<dbReference type="AlphaFoldDB" id="D3BUW6"/>
<evidence type="ECO:0000256" key="8">
    <source>
        <dbReference type="ARBA" id="ARBA00047899"/>
    </source>
</evidence>
<comment type="catalytic activity">
    <reaction evidence="8">
        <text>L-threonyl-[protein] + ATP = O-phospho-L-threonyl-[protein] + ADP + H(+)</text>
        <dbReference type="Rhea" id="RHEA:46608"/>
        <dbReference type="Rhea" id="RHEA-COMP:11060"/>
        <dbReference type="Rhea" id="RHEA-COMP:11605"/>
        <dbReference type="ChEBI" id="CHEBI:15378"/>
        <dbReference type="ChEBI" id="CHEBI:30013"/>
        <dbReference type="ChEBI" id="CHEBI:30616"/>
        <dbReference type="ChEBI" id="CHEBI:61977"/>
        <dbReference type="ChEBI" id="CHEBI:456216"/>
        <dbReference type="EC" id="2.7.11.1"/>
    </reaction>
</comment>
<evidence type="ECO:0000256" key="5">
    <source>
        <dbReference type="ARBA" id="ARBA00022741"/>
    </source>
</evidence>
<dbReference type="GO" id="GO:0004674">
    <property type="term" value="F:protein serine/threonine kinase activity"/>
    <property type="evidence" value="ECO:0007669"/>
    <property type="project" value="UniProtKB-KW"/>
</dbReference>
<dbReference type="PANTHER" id="PTHR24356:SF417">
    <property type="entry name" value="CELL CYCLE PROTEIN KINASE DBF2-RELATED"/>
    <property type="match status" value="1"/>
</dbReference>
<evidence type="ECO:0000256" key="7">
    <source>
        <dbReference type="ARBA" id="ARBA00022840"/>
    </source>
</evidence>
<evidence type="ECO:0000256" key="2">
    <source>
        <dbReference type="ARBA" id="ARBA00022527"/>
    </source>
</evidence>
<dbReference type="InterPro" id="IPR000961">
    <property type="entry name" value="AGC-kinase_C"/>
</dbReference>
<organism evidence="12 13">
    <name type="scientific">Heterostelium pallidum (strain ATCC 26659 / Pp 5 / PN500)</name>
    <name type="common">Cellular slime mold</name>
    <name type="synonym">Polysphondylium pallidum</name>
    <dbReference type="NCBI Taxonomy" id="670386"/>
    <lineage>
        <taxon>Eukaryota</taxon>
        <taxon>Amoebozoa</taxon>
        <taxon>Evosea</taxon>
        <taxon>Eumycetozoa</taxon>
        <taxon>Dictyostelia</taxon>
        <taxon>Acytosteliales</taxon>
        <taxon>Acytosteliaceae</taxon>
        <taxon>Heterostelium</taxon>
    </lineage>
</organism>
<protein>
    <recommendedName>
        <fullName evidence="1">non-specific serine/threonine protein kinase</fullName>
        <ecNumber evidence="1">2.7.11.1</ecNumber>
    </recommendedName>
</protein>
<name>D3BUW6_HETP5</name>
<comment type="caution">
    <text evidence="12">The sequence shown here is derived from an EMBL/GenBank/DDBJ whole genome shotgun (WGS) entry which is preliminary data.</text>
</comment>
<proteinExistence type="predicted"/>
<keyword evidence="2" id="KW-0723">Serine/threonine-protein kinase</keyword>
<keyword evidence="13" id="KW-1185">Reference proteome</keyword>
<accession>D3BUW6</accession>
<dbReference type="PANTHER" id="PTHR24356">
    <property type="entry name" value="SERINE/THREONINE-PROTEIN KINASE"/>
    <property type="match status" value="1"/>
</dbReference>
<evidence type="ECO:0000259" key="11">
    <source>
        <dbReference type="PROSITE" id="PS51285"/>
    </source>
</evidence>
<feature type="domain" description="Protein kinase" evidence="10">
    <location>
        <begin position="1"/>
        <end position="138"/>
    </location>
</feature>
<evidence type="ECO:0000256" key="9">
    <source>
        <dbReference type="ARBA" id="ARBA00048679"/>
    </source>
</evidence>